<dbReference type="Proteomes" id="UP000309667">
    <property type="component" value="Unassembled WGS sequence"/>
</dbReference>
<sequence length="621" mass="69022">MVTVLASARFADSIPGRTKILRRLLFSLCLLPLATAVQAEPVHGIAMHGEPALSSGYTHFPYVKPDVKKGGRVNYGVVGTFDALNPFVLKGMRTTARGVWDPEFGNLLYEPLMTRSADEPFTLYGLLAETVEWDADRSYVQFNINPQAKWHDGTPVTPEDVIFTFELLRDKGRPPFNGRLTAVAKMEKIGEHGVKFTFNEKANRETPLIFASATPILPKHAIDPETFDQGGLAIPVGSGPYKIKELKPGEKVTWARDPNYWGKDIPAKVGFDNYDEITVTYFLQEATLFEAFKKGEIDIYPDGDSNHWQRAYNFPAAENGDVGKEAFKPGLPSGMLGFVFNTRRPIFADVKVREAINTAFDFEWLNKTLYGNAFTRTQSYWQNSALGAYGNAADEKELALLGSAKDKLSPEILAGTYTQSATDGSGGDRKALGKAVKLFGEAGYKIQGGKMLDASGKPLAFEVMTQNEGQEKMALAFQRTLKLIGVDMAIRTVDDAQYQARSNSFDYDMIIKSYTSSLSPGAEQVNRWGSESKDAQGSFNYAGVADPDIDRMMEALLQAREPEDFQAAVRAYDRLLVAGHYVVPLYHIGEQWVARWKHIGRPETAPLYGYQRPTWFDARVQ</sequence>
<keyword evidence="3 4" id="KW-0732">Signal</keyword>
<comment type="similarity">
    <text evidence="2">Belongs to the bacterial solute-binding protein 5 family.</text>
</comment>
<dbReference type="Gene3D" id="3.10.105.10">
    <property type="entry name" value="Dipeptide-binding Protein, Domain 3"/>
    <property type="match status" value="1"/>
</dbReference>
<evidence type="ECO:0000256" key="1">
    <source>
        <dbReference type="ARBA" id="ARBA00004418"/>
    </source>
</evidence>
<comment type="subcellular location">
    <subcellularLocation>
        <location evidence="1">Periplasm</location>
    </subcellularLocation>
</comment>
<organism evidence="6 7">
    <name type="scientific">Rhizobium rhizophilum</name>
    <dbReference type="NCBI Taxonomy" id="1850373"/>
    <lineage>
        <taxon>Bacteria</taxon>
        <taxon>Pseudomonadati</taxon>
        <taxon>Pseudomonadota</taxon>
        <taxon>Alphaproteobacteria</taxon>
        <taxon>Hyphomicrobiales</taxon>
        <taxon>Rhizobiaceae</taxon>
        <taxon>Rhizobium/Agrobacterium group</taxon>
        <taxon>Rhizobium</taxon>
    </lineage>
</organism>
<dbReference type="InterPro" id="IPR000914">
    <property type="entry name" value="SBP_5_dom"/>
</dbReference>
<evidence type="ECO:0000259" key="5">
    <source>
        <dbReference type="Pfam" id="PF00496"/>
    </source>
</evidence>
<dbReference type="Gene3D" id="3.40.190.10">
    <property type="entry name" value="Periplasmic binding protein-like II"/>
    <property type="match status" value="1"/>
</dbReference>
<feature type="signal peptide" evidence="4">
    <location>
        <begin position="1"/>
        <end position="39"/>
    </location>
</feature>
<reference evidence="6 7" key="1">
    <citation type="submission" date="2019-04" db="EMBL/GenBank/DDBJ databases">
        <title>Genome sequence of strain 7209-2.</title>
        <authorList>
            <person name="Gao J."/>
            <person name="Sun J."/>
        </authorList>
    </citation>
    <scope>NUCLEOTIDE SEQUENCE [LARGE SCALE GENOMIC DNA]</scope>
    <source>
        <strain evidence="6 7">7209-2</strain>
    </source>
</reference>
<dbReference type="Pfam" id="PF00496">
    <property type="entry name" value="SBP_bac_5"/>
    <property type="match status" value="1"/>
</dbReference>
<feature type="domain" description="Solute-binding protein family 5" evidence="5">
    <location>
        <begin position="123"/>
        <end position="534"/>
    </location>
</feature>
<dbReference type="PIRSF" id="PIRSF002741">
    <property type="entry name" value="MppA"/>
    <property type="match status" value="1"/>
</dbReference>
<dbReference type="PANTHER" id="PTHR30290:SF64">
    <property type="entry name" value="ABC TRANSPORTER PERIPLASMIC BINDING PROTEIN"/>
    <property type="match status" value="1"/>
</dbReference>
<dbReference type="CDD" id="cd08497">
    <property type="entry name" value="MbnE-like"/>
    <property type="match status" value="1"/>
</dbReference>
<evidence type="ECO:0000256" key="4">
    <source>
        <dbReference type="SAM" id="SignalP"/>
    </source>
</evidence>
<name>A0ABY2QUG1_9HYPH</name>
<evidence type="ECO:0000256" key="3">
    <source>
        <dbReference type="ARBA" id="ARBA00022729"/>
    </source>
</evidence>
<dbReference type="SUPFAM" id="SSF53850">
    <property type="entry name" value="Periplasmic binding protein-like II"/>
    <property type="match status" value="1"/>
</dbReference>
<protein>
    <submittedName>
        <fullName evidence="6">ABC transporter substrate-binding protein</fullName>
    </submittedName>
</protein>
<accession>A0ABY2QUG1</accession>
<evidence type="ECO:0000313" key="7">
    <source>
        <dbReference type="Proteomes" id="UP000309667"/>
    </source>
</evidence>
<dbReference type="EMBL" id="STGT01000003">
    <property type="protein sequence ID" value="THV13459.1"/>
    <property type="molecule type" value="Genomic_DNA"/>
</dbReference>
<evidence type="ECO:0000256" key="2">
    <source>
        <dbReference type="ARBA" id="ARBA00005695"/>
    </source>
</evidence>
<dbReference type="InterPro" id="IPR039424">
    <property type="entry name" value="SBP_5"/>
</dbReference>
<keyword evidence="7" id="KW-1185">Reference proteome</keyword>
<gene>
    <name evidence="6" type="ORF">E9677_11025</name>
</gene>
<proteinExistence type="inferred from homology"/>
<feature type="chain" id="PRO_5045778221" evidence="4">
    <location>
        <begin position="40"/>
        <end position="621"/>
    </location>
</feature>
<evidence type="ECO:0000313" key="6">
    <source>
        <dbReference type="EMBL" id="THV13459.1"/>
    </source>
</evidence>
<dbReference type="PANTHER" id="PTHR30290">
    <property type="entry name" value="PERIPLASMIC BINDING COMPONENT OF ABC TRANSPORTER"/>
    <property type="match status" value="1"/>
</dbReference>
<dbReference type="InterPro" id="IPR030678">
    <property type="entry name" value="Peptide/Ni-bd"/>
</dbReference>
<comment type="caution">
    <text evidence="6">The sequence shown here is derived from an EMBL/GenBank/DDBJ whole genome shotgun (WGS) entry which is preliminary data.</text>
</comment>